<keyword evidence="7" id="KW-1185">Reference proteome</keyword>
<evidence type="ECO:0000256" key="3">
    <source>
        <dbReference type="ARBA" id="ARBA00022827"/>
    </source>
</evidence>
<dbReference type="NCBIfam" id="NF008425">
    <property type="entry name" value="PRK11259.1"/>
    <property type="match status" value="1"/>
</dbReference>
<reference evidence="6 7" key="1">
    <citation type="submission" date="2020-06" db="EMBL/GenBank/DDBJ databases">
        <title>Actinomadura xiongansis sp. nov., isolated from soil of Baiyangdian.</title>
        <authorList>
            <person name="Zhang X."/>
        </authorList>
    </citation>
    <scope>NUCLEOTIDE SEQUENCE [LARGE SCALE GENOMIC DNA]</scope>
    <source>
        <strain evidence="6 7">HBUM206468</strain>
    </source>
</reference>
<dbReference type="Proteomes" id="UP000805614">
    <property type="component" value="Unassembled WGS sequence"/>
</dbReference>
<dbReference type="RefSeq" id="WP_187245552.1">
    <property type="nucleotide sequence ID" value="NZ_BAAAOK010000014.1"/>
</dbReference>
<accession>A0ABR7LUQ5</accession>
<evidence type="ECO:0000313" key="6">
    <source>
        <dbReference type="EMBL" id="MBC6468506.1"/>
    </source>
</evidence>
<evidence type="ECO:0000256" key="4">
    <source>
        <dbReference type="ARBA" id="ARBA00023002"/>
    </source>
</evidence>
<dbReference type="Gene3D" id="3.30.9.10">
    <property type="entry name" value="D-Amino Acid Oxidase, subunit A, domain 2"/>
    <property type="match status" value="1"/>
</dbReference>
<comment type="caution">
    <text evidence="6">The sequence shown here is derived from an EMBL/GenBank/DDBJ whole genome shotgun (WGS) entry which is preliminary data.</text>
</comment>
<dbReference type="InterPro" id="IPR006076">
    <property type="entry name" value="FAD-dep_OxRdtase"/>
</dbReference>
<sequence>MTRVDVAVVGLGLAGSAAVWALSRRGRTVAAFEAFQPGHRRGSSHGRSRIFRRAYPDALYVELTGRAGRLWNRLEEESGESLLDRIGGVDHGANGEPELMAGLLADAGVPFELIPPDAAAHRWPGMAFEGPVLFHPEAGVVDPERAMAAMTRLAASAGADLSYGTRVDALEPYDDGVRVRTARGTWDARTVVVAAGAWTEHLLAGLVELPQLTVSQQQAFFFAPREPGAWPTFIREDEGAVYGLPEGPLVKVAEHGGGGVTTAEERDGIVDPAARERVTSFVRRWLPGLDPAPRDELTCLYTSTPNEDFILDRHGPIVVCSPCSGHGAKFTPLIGEAAADLADGLPPIDERFTLAAHRRPES</sequence>
<dbReference type="PANTHER" id="PTHR10961">
    <property type="entry name" value="PEROXISOMAL SARCOSINE OXIDASE"/>
    <property type="match status" value="1"/>
</dbReference>
<dbReference type="EC" id="1.5.3.2" evidence="6"/>
<dbReference type="GO" id="GO:0050131">
    <property type="term" value="F:N-methyl-L-amino-acid oxidase activity"/>
    <property type="evidence" value="ECO:0007669"/>
    <property type="project" value="UniProtKB-EC"/>
</dbReference>
<protein>
    <submittedName>
        <fullName evidence="6">N-methyl-L-tryptophan oxidase</fullName>
        <ecNumber evidence="6">1.5.3.2</ecNumber>
    </submittedName>
</protein>
<feature type="domain" description="FAD dependent oxidoreductase" evidence="5">
    <location>
        <begin position="5"/>
        <end position="341"/>
    </location>
</feature>
<dbReference type="SUPFAM" id="SSF54373">
    <property type="entry name" value="FAD-linked reductases, C-terminal domain"/>
    <property type="match status" value="1"/>
</dbReference>
<gene>
    <name evidence="6" type="primary">solA</name>
    <name evidence="6" type="ORF">HKK74_23850</name>
</gene>
<keyword evidence="2" id="KW-0285">Flavoprotein</keyword>
<keyword evidence="4 6" id="KW-0560">Oxidoreductase</keyword>
<evidence type="ECO:0000259" key="5">
    <source>
        <dbReference type="Pfam" id="PF01266"/>
    </source>
</evidence>
<dbReference type="EMBL" id="JABVEC010000019">
    <property type="protein sequence ID" value="MBC6468506.1"/>
    <property type="molecule type" value="Genomic_DNA"/>
</dbReference>
<evidence type="ECO:0000313" key="7">
    <source>
        <dbReference type="Proteomes" id="UP000805614"/>
    </source>
</evidence>
<dbReference type="InterPro" id="IPR036188">
    <property type="entry name" value="FAD/NAD-bd_sf"/>
</dbReference>
<dbReference type="SUPFAM" id="SSF51905">
    <property type="entry name" value="FAD/NAD(P)-binding domain"/>
    <property type="match status" value="1"/>
</dbReference>
<comment type="cofactor">
    <cofactor evidence="1">
        <name>FAD</name>
        <dbReference type="ChEBI" id="CHEBI:57692"/>
    </cofactor>
</comment>
<organism evidence="6 7">
    <name type="scientific">Actinomadura alba</name>
    <dbReference type="NCBI Taxonomy" id="406431"/>
    <lineage>
        <taxon>Bacteria</taxon>
        <taxon>Bacillati</taxon>
        <taxon>Actinomycetota</taxon>
        <taxon>Actinomycetes</taxon>
        <taxon>Streptosporangiales</taxon>
        <taxon>Thermomonosporaceae</taxon>
        <taxon>Actinomadura</taxon>
    </lineage>
</organism>
<dbReference type="PANTHER" id="PTHR10961:SF7">
    <property type="entry name" value="FAD DEPENDENT OXIDOREDUCTASE DOMAIN-CONTAINING PROTEIN"/>
    <property type="match status" value="1"/>
</dbReference>
<evidence type="ECO:0000256" key="1">
    <source>
        <dbReference type="ARBA" id="ARBA00001974"/>
    </source>
</evidence>
<name>A0ABR7LUQ5_9ACTN</name>
<dbReference type="Gene3D" id="3.50.50.60">
    <property type="entry name" value="FAD/NAD(P)-binding domain"/>
    <property type="match status" value="1"/>
</dbReference>
<keyword evidence="3" id="KW-0274">FAD</keyword>
<evidence type="ECO:0000256" key="2">
    <source>
        <dbReference type="ARBA" id="ARBA00022630"/>
    </source>
</evidence>
<dbReference type="Pfam" id="PF01266">
    <property type="entry name" value="DAO"/>
    <property type="match status" value="1"/>
</dbReference>
<dbReference type="InterPro" id="IPR045170">
    <property type="entry name" value="MTOX"/>
</dbReference>
<proteinExistence type="predicted"/>